<dbReference type="GO" id="GO:0042450">
    <property type="term" value="P:L-arginine biosynthetic process via ornithine"/>
    <property type="evidence" value="ECO:0007669"/>
    <property type="project" value="UniProtKB-UniRule"/>
</dbReference>
<dbReference type="NCBIfam" id="TIGR00838">
    <property type="entry name" value="argH"/>
    <property type="match status" value="1"/>
</dbReference>
<dbReference type="InterPro" id="IPR000362">
    <property type="entry name" value="Fumarate_lyase_fam"/>
</dbReference>
<gene>
    <name evidence="7" type="primary">argH</name>
    <name evidence="7" type="ORF">H9819_02975</name>
</gene>
<dbReference type="PROSITE" id="PS00163">
    <property type="entry name" value="FUMARATE_LYASES"/>
    <property type="match status" value="1"/>
</dbReference>
<dbReference type="Gene3D" id="1.10.40.30">
    <property type="entry name" value="Fumarase/aspartase (C-terminal domain)"/>
    <property type="match status" value="1"/>
</dbReference>
<evidence type="ECO:0000256" key="4">
    <source>
        <dbReference type="ARBA" id="ARBA00022571"/>
    </source>
</evidence>
<dbReference type="InterPro" id="IPR024083">
    <property type="entry name" value="Fumarase/histidase_N"/>
</dbReference>
<evidence type="ECO:0000256" key="3">
    <source>
        <dbReference type="ARBA" id="ARBA00012338"/>
    </source>
</evidence>
<evidence type="ECO:0000256" key="5">
    <source>
        <dbReference type="NCBIfam" id="TIGR00838"/>
    </source>
</evidence>
<reference evidence="7" key="1">
    <citation type="journal article" date="2021" name="PeerJ">
        <title>Extensive microbial diversity within the chicken gut microbiome revealed by metagenomics and culture.</title>
        <authorList>
            <person name="Gilroy R."/>
            <person name="Ravi A."/>
            <person name="Getino M."/>
            <person name="Pursley I."/>
            <person name="Horton D.L."/>
            <person name="Alikhan N.F."/>
            <person name="Baker D."/>
            <person name="Gharbi K."/>
            <person name="Hall N."/>
            <person name="Watson M."/>
            <person name="Adriaenssens E.M."/>
            <person name="Foster-Nyarko E."/>
            <person name="Jarju S."/>
            <person name="Secka A."/>
            <person name="Antonio M."/>
            <person name="Oren A."/>
            <person name="Chaudhuri R.R."/>
            <person name="La Ragione R."/>
            <person name="Hildebrand F."/>
            <person name="Pallen M.J."/>
        </authorList>
    </citation>
    <scope>NUCLEOTIDE SEQUENCE</scope>
    <source>
        <strain evidence="7">ChiHjej12B11-24981</strain>
    </source>
</reference>
<dbReference type="AlphaFoldDB" id="A0A9D2A4H8"/>
<dbReference type="InterPro" id="IPR008948">
    <property type="entry name" value="L-Aspartase-like"/>
</dbReference>
<dbReference type="PANTHER" id="PTHR43814:SF1">
    <property type="entry name" value="ARGININOSUCCINATE LYASE"/>
    <property type="match status" value="1"/>
</dbReference>
<accession>A0A9D2A4H8</accession>
<dbReference type="Proteomes" id="UP000824023">
    <property type="component" value="Unassembled WGS sequence"/>
</dbReference>
<dbReference type="InterPro" id="IPR020557">
    <property type="entry name" value="Fumarate_lyase_CS"/>
</dbReference>
<evidence type="ECO:0000313" key="8">
    <source>
        <dbReference type="Proteomes" id="UP000824023"/>
    </source>
</evidence>
<evidence type="ECO:0000256" key="1">
    <source>
        <dbReference type="ARBA" id="ARBA00000985"/>
    </source>
</evidence>
<comment type="caution">
    <text evidence="7">The sequence shown here is derived from an EMBL/GenBank/DDBJ whole genome shotgun (WGS) entry which is preliminary data.</text>
</comment>
<evidence type="ECO:0000313" key="7">
    <source>
        <dbReference type="EMBL" id="HIZ01199.1"/>
    </source>
</evidence>
<dbReference type="EC" id="4.3.2.1" evidence="3 5"/>
<dbReference type="Gene3D" id="1.10.275.10">
    <property type="entry name" value="Fumarase/aspartase (N-terminal domain)"/>
    <property type="match status" value="1"/>
</dbReference>
<dbReference type="PRINTS" id="PR00145">
    <property type="entry name" value="ARGSUCLYASE"/>
</dbReference>
<organism evidence="7 8">
    <name type="scientific">Candidatus Bacteroides merdipullorum</name>
    <dbReference type="NCBI Taxonomy" id="2838474"/>
    <lineage>
        <taxon>Bacteria</taxon>
        <taxon>Pseudomonadati</taxon>
        <taxon>Bacteroidota</taxon>
        <taxon>Bacteroidia</taxon>
        <taxon>Bacteroidales</taxon>
        <taxon>Bacteroidaceae</taxon>
        <taxon>Bacteroides</taxon>
    </lineage>
</organism>
<comment type="catalytic activity">
    <reaction evidence="1">
        <text>2-(N(omega)-L-arginino)succinate = fumarate + L-arginine</text>
        <dbReference type="Rhea" id="RHEA:24020"/>
        <dbReference type="ChEBI" id="CHEBI:29806"/>
        <dbReference type="ChEBI" id="CHEBI:32682"/>
        <dbReference type="ChEBI" id="CHEBI:57472"/>
        <dbReference type="EC" id="4.3.2.1"/>
    </reaction>
</comment>
<feature type="domain" description="Fumarate lyase N-terminal" evidence="6">
    <location>
        <begin position="27"/>
        <end position="300"/>
    </location>
</feature>
<dbReference type="EMBL" id="DXCK01000046">
    <property type="protein sequence ID" value="HIZ01199.1"/>
    <property type="molecule type" value="Genomic_DNA"/>
</dbReference>
<evidence type="ECO:0000259" key="6">
    <source>
        <dbReference type="Pfam" id="PF00206"/>
    </source>
</evidence>
<dbReference type="SUPFAM" id="SSF48557">
    <property type="entry name" value="L-aspartase-like"/>
    <property type="match status" value="1"/>
</dbReference>
<dbReference type="Pfam" id="PF00206">
    <property type="entry name" value="Lyase_1"/>
    <property type="match status" value="1"/>
</dbReference>
<proteinExistence type="predicted"/>
<sequence>MALKLWEKSVEINKDIERFTVGRDREMDLYLAKYDVLGSMAHITMLESIGLLTADELKPLLAEMKNIYATAERGEFVIEDGVEDVHSQVELMLTRRLGDMGKKIHSGRSRNDQVLLDLKLFTRAQIKEIAEAVEQLFGVLIRQSEAYKDVLMPGYTHLQVAMPSSFGLWFGAYAESLADDMLFLQAAFRMCNRNPLGSAAGYGSSFPLNRTMTTELLGFDSMNYNVVYAQMGRGKMERNVAFALATIAGTLSKLAYDACLFNSQNFGFVKLPDDCTTGSSIMPHKKNPDVFELTRAKCNKLQTLPQQIMMIANNLPSGYFRDLQIIKEVFLPAFQELKDCLQMTTYIMHEIKVNTHILDDPRYDPIFSVEEVNRLAREGMPFRDAYKKVGLEIEAGKFKPVKEVHHTHEGSIGNLCNDRIVALMQQTMEGFHFERMEQAEKALLDR</sequence>
<dbReference type="InterPro" id="IPR009049">
    <property type="entry name" value="Argininosuccinate_lyase"/>
</dbReference>
<reference evidence="7" key="2">
    <citation type="submission" date="2021-04" db="EMBL/GenBank/DDBJ databases">
        <authorList>
            <person name="Gilroy R."/>
        </authorList>
    </citation>
    <scope>NUCLEOTIDE SEQUENCE</scope>
    <source>
        <strain evidence="7">ChiHjej12B11-24981</strain>
    </source>
</reference>
<protein>
    <recommendedName>
        <fullName evidence="3 5">Argininosuccinate lyase</fullName>
        <ecNumber evidence="3 5">4.3.2.1</ecNumber>
    </recommendedName>
</protein>
<dbReference type="PRINTS" id="PR00149">
    <property type="entry name" value="FUMRATELYASE"/>
</dbReference>
<comment type="pathway">
    <text evidence="2">Amino-acid biosynthesis; L-arginine biosynthesis; L-arginine from L-ornithine and carbamoyl phosphate: step 3/3.</text>
</comment>
<dbReference type="InterPro" id="IPR022761">
    <property type="entry name" value="Fumarate_lyase_N"/>
</dbReference>
<keyword evidence="4" id="KW-0028">Amino-acid biosynthesis</keyword>
<dbReference type="CDD" id="cd01359">
    <property type="entry name" value="Argininosuccinate_lyase"/>
    <property type="match status" value="1"/>
</dbReference>
<dbReference type="PANTHER" id="PTHR43814">
    <property type="entry name" value="ARGININOSUCCINATE LYASE"/>
    <property type="match status" value="1"/>
</dbReference>
<dbReference type="GO" id="GO:0005829">
    <property type="term" value="C:cytosol"/>
    <property type="evidence" value="ECO:0007669"/>
    <property type="project" value="TreeGrafter"/>
</dbReference>
<evidence type="ECO:0000256" key="2">
    <source>
        <dbReference type="ARBA" id="ARBA00004941"/>
    </source>
</evidence>
<name>A0A9D2A4H8_9BACE</name>
<keyword evidence="7" id="KW-0456">Lyase</keyword>
<dbReference type="Gene3D" id="1.20.200.10">
    <property type="entry name" value="Fumarase/aspartase (Central domain)"/>
    <property type="match status" value="1"/>
</dbReference>
<keyword evidence="4" id="KW-0055">Arginine biosynthesis</keyword>
<dbReference type="GO" id="GO:0004056">
    <property type="term" value="F:argininosuccinate lyase activity"/>
    <property type="evidence" value="ECO:0007669"/>
    <property type="project" value="UniProtKB-UniRule"/>
</dbReference>